<dbReference type="EMBL" id="ADBJ01000008">
    <property type="protein sequence ID" value="EFA85128.1"/>
    <property type="molecule type" value="Genomic_DNA"/>
</dbReference>
<dbReference type="AlphaFoldDB" id="D3B1F4"/>
<evidence type="ECO:0000256" key="1">
    <source>
        <dbReference type="SAM" id="MobiDB-lite"/>
    </source>
</evidence>
<dbReference type="InParanoid" id="D3B1F4"/>
<protein>
    <submittedName>
        <fullName evidence="2">Uncharacterized protein</fullName>
    </submittedName>
</protein>
<gene>
    <name evidence="2" type="ORF">PPL_02126</name>
</gene>
<feature type="region of interest" description="Disordered" evidence="1">
    <location>
        <begin position="126"/>
        <end position="152"/>
    </location>
</feature>
<keyword evidence="3" id="KW-1185">Reference proteome</keyword>
<sequence length="152" mass="18316">MDKSLLFKILNNKPLRMLIGKYINASKKEVRRYRLTKAMAAVGLRIRSDSRLCAQYIDGTLGEEWTIDEIVQEMAKLRYYFKFCGLRSTIKKIKKERDDKINEKRDWNFMYGSRWSYEPRDHHYEFSDSDNDNDSDDSDDYYFKEDSDEMLE</sequence>
<dbReference type="GeneID" id="31357651"/>
<proteinExistence type="predicted"/>
<evidence type="ECO:0000313" key="3">
    <source>
        <dbReference type="Proteomes" id="UP000001396"/>
    </source>
</evidence>
<comment type="caution">
    <text evidence="2">The sequence shown here is derived from an EMBL/GenBank/DDBJ whole genome shotgun (WGS) entry which is preliminary data.</text>
</comment>
<feature type="compositionally biased region" description="Acidic residues" evidence="1">
    <location>
        <begin position="127"/>
        <end position="152"/>
    </location>
</feature>
<reference evidence="2 3" key="1">
    <citation type="journal article" date="2011" name="Genome Res.">
        <title>Phylogeny-wide analysis of social amoeba genomes highlights ancient origins for complex intercellular communication.</title>
        <authorList>
            <person name="Heidel A.J."/>
            <person name="Lawal H.M."/>
            <person name="Felder M."/>
            <person name="Schilde C."/>
            <person name="Helps N.R."/>
            <person name="Tunggal B."/>
            <person name="Rivero F."/>
            <person name="John U."/>
            <person name="Schleicher M."/>
            <person name="Eichinger L."/>
            <person name="Platzer M."/>
            <person name="Noegel A.A."/>
            <person name="Schaap P."/>
            <person name="Gloeckner G."/>
        </authorList>
    </citation>
    <scope>NUCLEOTIDE SEQUENCE [LARGE SCALE GENOMIC DNA]</scope>
    <source>
        <strain evidence="3">ATCC 26659 / Pp 5 / PN500</strain>
    </source>
</reference>
<accession>D3B1F4</accession>
<evidence type="ECO:0000313" key="2">
    <source>
        <dbReference type="EMBL" id="EFA85128.1"/>
    </source>
</evidence>
<dbReference type="RefSeq" id="XP_020437237.1">
    <property type="nucleotide sequence ID" value="XM_020573120.1"/>
</dbReference>
<name>D3B1F4_HETP5</name>
<dbReference type="Proteomes" id="UP000001396">
    <property type="component" value="Unassembled WGS sequence"/>
</dbReference>
<organism evidence="2 3">
    <name type="scientific">Heterostelium pallidum (strain ATCC 26659 / Pp 5 / PN500)</name>
    <name type="common">Cellular slime mold</name>
    <name type="synonym">Polysphondylium pallidum</name>
    <dbReference type="NCBI Taxonomy" id="670386"/>
    <lineage>
        <taxon>Eukaryota</taxon>
        <taxon>Amoebozoa</taxon>
        <taxon>Evosea</taxon>
        <taxon>Eumycetozoa</taxon>
        <taxon>Dictyostelia</taxon>
        <taxon>Acytosteliales</taxon>
        <taxon>Acytosteliaceae</taxon>
        <taxon>Heterostelium</taxon>
    </lineage>
</organism>